<accession>A0A6I6K2P4</accession>
<dbReference type="InterPro" id="IPR050738">
    <property type="entry name" value="Sulfatase"/>
</dbReference>
<comment type="similarity">
    <text evidence="2">Belongs to the sulfatase family.</text>
</comment>
<keyword evidence="3" id="KW-0479">Metal-binding</keyword>
<dbReference type="PANTHER" id="PTHR42693">
    <property type="entry name" value="ARYLSULFATASE FAMILY MEMBER"/>
    <property type="match status" value="1"/>
</dbReference>
<dbReference type="SUPFAM" id="SSF53649">
    <property type="entry name" value="Alkaline phosphatase-like"/>
    <property type="match status" value="1"/>
</dbReference>
<dbReference type="GO" id="GO:0046872">
    <property type="term" value="F:metal ion binding"/>
    <property type="evidence" value="ECO:0007669"/>
    <property type="project" value="UniProtKB-KW"/>
</dbReference>
<dbReference type="AlphaFoldDB" id="A0A6I6K2P4"/>
<dbReference type="EMBL" id="CP046401">
    <property type="protein sequence ID" value="QGY47929.1"/>
    <property type="molecule type" value="Genomic_DNA"/>
</dbReference>
<dbReference type="Pfam" id="PF00884">
    <property type="entry name" value="Sulfatase"/>
    <property type="match status" value="1"/>
</dbReference>
<evidence type="ECO:0000313" key="10">
    <source>
        <dbReference type="Proteomes" id="UP000428260"/>
    </source>
</evidence>
<dbReference type="CDD" id="cd16144">
    <property type="entry name" value="ARS_like"/>
    <property type="match status" value="1"/>
</dbReference>
<feature type="domain" description="Sulfatase N-terminal" evidence="8">
    <location>
        <begin position="31"/>
        <end position="363"/>
    </location>
</feature>
<dbReference type="Gene3D" id="3.40.720.10">
    <property type="entry name" value="Alkaline Phosphatase, subunit A"/>
    <property type="match status" value="1"/>
</dbReference>
<evidence type="ECO:0000256" key="7">
    <source>
        <dbReference type="SAM" id="MobiDB-lite"/>
    </source>
</evidence>
<dbReference type="GO" id="GO:0016740">
    <property type="term" value="F:transferase activity"/>
    <property type="evidence" value="ECO:0007669"/>
    <property type="project" value="UniProtKB-KW"/>
</dbReference>
<evidence type="ECO:0000313" key="9">
    <source>
        <dbReference type="EMBL" id="QGY47929.1"/>
    </source>
</evidence>
<keyword evidence="4" id="KW-0732">Signal</keyword>
<gene>
    <name evidence="9" type="ORF">GM418_31015</name>
</gene>
<keyword evidence="5 9" id="KW-0378">Hydrolase</keyword>
<comment type="cofactor">
    <cofactor evidence="1">
        <name>Ca(2+)</name>
        <dbReference type="ChEBI" id="CHEBI:29108"/>
    </cofactor>
</comment>
<organism evidence="9 10">
    <name type="scientific">Maribellus comscasis</name>
    <dbReference type="NCBI Taxonomy" id="2681766"/>
    <lineage>
        <taxon>Bacteria</taxon>
        <taxon>Pseudomonadati</taxon>
        <taxon>Bacteroidota</taxon>
        <taxon>Bacteroidia</taxon>
        <taxon>Marinilabiliales</taxon>
        <taxon>Prolixibacteraceae</taxon>
        <taxon>Maribellus</taxon>
    </lineage>
</organism>
<dbReference type="InterPro" id="IPR017850">
    <property type="entry name" value="Alkaline_phosphatase_core_sf"/>
</dbReference>
<dbReference type="Proteomes" id="UP000428260">
    <property type="component" value="Chromosome"/>
</dbReference>
<name>A0A6I6K2P4_9BACT</name>
<evidence type="ECO:0000256" key="2">
    <source>
        <dbReference type="ARBA" id="ARBA00008779"/>
    </source>
</evidence>
<protein>
    <submittedName>
        <fullName evidence="9">Sulfatase-like hydrolase/transferase</fullName>
    </submittedName>
</protein>
<evidence type="ECO:0000256" key="4">
    <source>
        <dbReference type="ARBA" id="ARBA00022729"/>
    </source>
</evidence>
<evidence type="ECO:0000256" key="6">
    <source>
        <dbReference type="ARBA" id="ARBA00022837"/>
    </source>
</evidence>
<proteinExistence type="inferred from homology"/>
<evidence type="ECO:0000256" key="3">
    <source>
        <dbReference type="ARBA" id="ARBA00022723"/>
    </source>
</evidence>
<feature type="compositionally biased region" description="Basic and acidic residues" evidence="7">
    <location>
        <begin position="476"/>
        <end position="490"/>
    </location>
</feature>
<feature type="region of interest" description="Disordered" evidence="7">
    <location>
        <begin position="464"/>
        <end position="490"/>
    </location>
</feature>
<keyword evidence="10" id="KW-1185">Reference proteome</keyword>
<evidence type="ECO:0000259" key="8">
    <source>
        <dbReference type="Pfam" id="PF00884"/>
    </source>
</evidence>
<evidence type="ECO:0000256" key="1">
    <source>
        <dbReference type="ARBA" id="ARBA00001913"/>
    </source>
</evidence>
<sequence length="490" mass="55485">MKKNIILILSILLVFKTVGSTCSTREKQVKPNIVFILADDLGWADLPVYGNKFNEAPAIAQLAKDGIYFPNAYAACPVCSPTRASIMSGQYPARVGITDFIPGHWRPYEKVIVPKNRNQYLPSEITTIGEAMKSAGYATGYFGKWHLGNKSEYHPLNQGFDESNVGQGYYNVKFTPPRAEGTNRRLSELLVDFGEEFIRKHQKEPFFLFLAHFDVHVQLDADQELIDKYRVKTKIEGYPCNAVYAAMIEHLDQSVGRITKKLEELKLSENTIVVFFSDNGGLNKRYDSIPLLADSKASMYKNDSLLYVASSNKPLRGEKGTLYEGGIRVPLIVKWPAKIKKGMVSDGIVSSVDFFPTLVELAGRKLPDDQVFDGKSLVSVLLGKNNDSERAIFWHYPVYHHDEPANAVRKGDWKLIQNLVDNHYELFNLRKDIQEANNCASTEPGKLDEMIHILKEWQQDIGAELPSPNPNFNKQKRYEWGTHPDRIAKH</sequence>
<reference evidence="9 10" key="1">
    <citation type="submission" date="2019-11" db="EMBL/GenBank/DDBJ databases">
        <authorList>
            <person name="Zheng R.K."/>
            <person name="Sun C.M."/>
        </authorList>
    </citation>
    <scope>NUCLEOTIDE SEQUENCE [LARGE SCALE GENOMIC DNA]</scope>
    <source>
        <strain evidence="9 10">WC007</strain>
    </source>
</reference>
<dbReference type="GO" id="GO:0004065">
    <property type="term" value="F:arylsulfatase activity"/>
    <property type="evidence" value="ECO:0007669"/>
    <property type="project" value="TreeGrafter"/>
</dbReference>
<dbReference type="InterPro" id="IPR000917">
    <property type="entry name" value="Sulfatase_N"/>
</dbReference>
<evidence type="ECO:0000256" key="5">
    <source>
        <dbReference type="ARBA" id="ARBA00022801"/>
    </source>
</evidence>
<keyword evidence="6" id="KW-0106">Calcium</keyword>
<dbReference type="KEGG" id="mcos:GM418_31015"/>
<dbReference type="Gene3D" id="3.30.1120.10">
    <property type="match status" value="1"/>
</dbReference>
<keyword evidence="9" id="KW-0808">Transferase</keyword>
<dbReference type="RefSeq" id="WP_158872236.1">
    <property type="nucleotide sequence ID" value="NZ_CP046401.1"/>
</dbReference>
<dbReference type="PANTHER" id="PTHR42693:SF42">
    <property type="entry name" value="ARYLSULFATASE G"/>
    <property type="match status" value="1"/>
</dbReference>